<dbReference type="AlphaFoldDB" id="A0A4Q2K8L4"/>
<dbReference type="PANTHER" id="PTHR36848:SF2">
    <property type="entry name" value="SECRETED PROTEIN"/>
    <property type="match status" value="1"/>
</dbReference>
<dbReference type="Proteomes" id="UP000291269">
    <property type="component" value="Unassembled WGS sequence"/>
</dbReference>
<dbReference type="PANTHER" id="PTHR36848">
    <property type="entry name" value="DNA-BINDING PROTEIN (PUTATIVE SECRETED PROTEIN)-RELATED"/>
    <property type="match status" value="1"/>
</dbReference>
<gene>
    <name evidence="1" type="ORF">ESZ91_09790</name>
</gene>
<keyword evidence="2" id="KW-1185">Reference proteome</keyword>
<evidence type="ECO:0000313" key="2">
    <source>
        <dbReference type="Proteomes" id="UP000291269"/>
    </source>
</evidence>
<sequence length="1001" mass="114212">MKTMNKYRGLPFWCWNGKLDKDEVIRQVHILKEMGFGGFFMHSRTGLATEYLGEDWFDLIRTATEEAEKLGMTAWLYDEDRWPSGTAGGEVTKKLEYQFKYISEYDGTAVPEEGVYIAEELGRFAIRFNKNNELCDYYPVKEGEQPKAGYVVKKYLVEHMRTQEFYNGYTYLDTLNREAVEEFLRCTHERYKQKCGDLFGKTLLGIFTDEPHRGALLNGFGTMNKNNVNMLPYSYSLFEKYRAVSGMDLAAKLPELYYKRADSKVNRTMYYYIETMQQLFLECWAIPYHEWCKKNKLIATGHILHEDSLAIQTLFQGSVQRYYEHMDYPGVDILTEGNRAYWVAKQVQSVARQMGQEFALSELYGCTGWQFNFRSHRDVGAWQTLLGINLRCHHLSWYTMEGEAKRDYPASIFYQSGWYRDYPYVENYFTRLNEIVSKGEPLCETLVLNPVESMWLYPRKGWLKNLFELTIEEGVRLEEAYIKLFKILTTGQVDFDYGDEDILARNYRIVQEDGNAKLIVGRSKYTVVVVSGMDTVRSSTVRMLEEFAAAGGDVLFAGDLPAYIDAKEGDIPASLLAKSARVALERGEILSYLSKQRFFEINSAEIITTVRKEGDTCYLVCLNEDRENAKDGLTLRLNAPLNIEEIRLERDEEYGVARNCAELPVRFEPGECRVFRVFAKGSVLPAKRVENAKEQVRLNGPFAYTLSERNVLPLDLATWSLDGKEHEKPQEILRIDREIRSTLGLPLRGGEMIQPWYREKYGIAKAEAGEHAVVLTYRFGVDVLPAKDMSFVLEQSERYSVEVNGKLLDKKITGHWIDPCFDELVLPAAYLRKGENVVRLTAKYEDSLNLECAYILGEFGVSLRGSAATICKLPETLALGDVTGQGLPFYSGSIAYHTGIRDCRVSVALGDCYGAVSKAEGNSHTEYIAFAPYESGVFDCRGELKIVVSLTRRNTFGPLHLTSVLSPSYGPETFLTSGADYTDSYCLIPQGILGDAIVKLY</sequence>
<dbReference type="EMBL" id="SDOZ01000003">
    <property type="protein sequence ID" value="RXZ58333.1"/>
    <property type="molecule type" value="Genomic_DNA"/>
</dbReference>
<organism evidence="1 2">
    <name type="scientific">Candidatus Borkfalkia ceftriaxoniphila</name>
    <dbReference type="NCBI Taxonomy" id="2508949"/>
    <lineage>
        <taxon>Bacteria</taxon>
        <taxon>Bacillati</taxon>
        <taxon>Bacillota</taxon>
        <taxon>Clostridia</taxon>
        <taxon>Christensenellales</taxon>
        <taxon>Christensenellaceae</taxon>
        <taxon>Candidatus Borkfalkia</taxon>
    </lineage>
</organism>
<proteinExistence type="predicted"/>
<evidence type="ECO:0008006" key="3">
    <source>
        <dbReference type="Google" id="ProtNLM"/>
    </source>
</evidence>
<dbReference type="InterPro" id="IPR053161">
    <property type="entry name" value="Ulvan_degrading_GH"/>
</dbReference>
<dbReference type="RefSeq" id="WP_129226735.1">
    <property type="nucleotide sequence ID" value="NZ_SDOZ01000003.1"/>
</dbReference>
<protein>
    <recommendedName>
        <fullName evidence="3">Glycoside hydrolase</fullName>
    </recommendedName>
</protein>
<reference evidence="1 2" key="1">
    <citation type="journal article" date="2019" name="Gut">
        <title>Antibiotics-induced monodominance of a novel gut bacterial order.</title>
        <authorList>
            <person name="Hildebrand F."/>
            <person name="Moitinho-Silva L."/>
            <person name="Blasche S."/>
            <person name="Jahn M.T."/>
            <person name="Gossmann T.I."/>
            <person name="Heuerta-Cepas J."/>
            <person name="Hercog R."/>
            <person name="Luetge M."/>
            <person name="Bahram M."/>
            <person name="Pryszlak A."/>
            <person name="Alves R.J."/>
            <person name="Waszak S.M."/>
            <person name="Zhu A."/>
            <person name="Ye L."/>
            <person name="Costea P.I."/>
            <person name="Aalvink S."/>
            <person name="Belzer C."/>
            <person name="Forslund S.K."/>
            <person name="Sunagawa S."/>
            <person name="Hentschel U."/>
            <person name="Merten C."/>
            <person name="Patil K.R."/>
            <person name="Benes V."/>
            <person name="Bork P."/>
        </authorList>
    </citation>
    <scope>NUCLEOTIDE SEQUENCE [LARGE SCALE GENOMIC DNA]</scope>
    <source>
        <strain evidence="1 2">HDS1380</strain>
    </source>
</reference>
<dbReference type="OrthoDB" id="9761519at2"/>
<name>A0A4Q2K8L4_9FIRM</name>
<dbReference type="CDD" id="cd03143">
    <property type="entry name" value="A4_beta-galactosidase_middle_domain"/>
    <property type="match status" value="1"/>
</dbReference>
<comment type="caution">
    <text evidence="1">The sequence shown here is derived from an EMBL/GenBank/DDBJ whole genome shotgun (WGS) entry which is preliminary data.</text>
</comment>
<accession>A0A4Q2K8L4</accession>
<evidence type="ECO:0000313" key="1">
    <source>
        <dbReference type="EMBL" id="RXZ58333.1"/>
    </source>
</evidence>